<gene>
    <name evidence="1" type="ORF">NUW54_g751</name>
</gene>
<dbReference type="Proteomes" id="UP001144978">
    <property type="component" value="Unassembled WGS sequence"/>
</dbReference>
<sequence length="413" mass="44035">MKSKSMSPVVPHAAYSGSSSSNPSQDVNANVGGGSKISELLNRPASSSSVGTTGSSGSGVSLPSNASTANTSQASSSLAHAFGANPGERPSTSDGQPQSQQSHSMQHAILDDFQGQGEQCLPTRTGREEPSQVDEGVGKHAGSEGVKEEEQEEDDGQDEENNEREGSVDTSPATPVSSQKHKSTLSQSTSVRKVKMSQGALALQARKQLAIQWAQELDFAADGLVLTSSDALMNHLDRAIVQLAQRVLQEASPELEASLDTNTVLEGITYQDPDSHNRVTLDHWNLAPGSTAYSDEFECAQKDVSELWAEAFQRKLPFFPELMDTHYWQKYVDAGPDPSGKVQPAGPSLQKGKGRRAGPQERTEKKSTKRTRDQDDLFAVSNKGRVNAMRTIKFKKPGGSSAGPASAQSTSLP</sequence>
<proteinExistence type="predicted"/>
<reference evidence="1" key="1">
    <citation type="submission" date="2022-08" db="EMBL/GenBank/DDBJ databases">
        <title>Genome Sequence of Pycnoporus sanguineus.</title>
        <authorList>
            <person name="Buettner E."/>
        </authorList>
    </citation>
    <scope>NUCLEOTIDE SEQUENCE</scope>
    <source>
        <strain evidence="1">CG-C14</strain>
    </source>
</reference>
<protein>
    <submittedName>
        <fullName evidence="1">Uncharacterized protein</fullName>
    </submittedName>
</protein>
<comment type="caution">
    <text evidence="1">The sequence shown here is derived from an EMBL/GenBank/DDBJ whole genome shotgun (WGS) entry which is preliminary data.</text>
</comment>
<evidence type="ECO:0000313" key="2">
    <source>
        <dbReference type="Proteomes" id="UP001144978"/>
    </source>
</evidence>
<name>A0ACC1Q8B1_9APHY</name>
<accession>A0ACC1Q8B1</accession>
<keyword evidence="2" id="KW-1185">Reference proteome</keyword>
<evidence type="ECO:0000313" key="1">
    <source>
        <dbReference type="EMBL" id="KAJ3016687.1"/>
    </source>
</evidence>
<organism evidence="1 2">
    <name type="scientific">Trametes sanguinea</name>
    <dbReference type="NCBI Taxonomy" id="158606"/>
    <lineage>
        <taxon>Eukaryota</taxon>
        <taxon>Fungi</taxon>
        <taxon>Dikarya</taxon>
        <taxon>Basidiomycota</taxon>
        <taxon>Agaricomycotina</taxon>
        <taxon>Agaricomycetes</taxon>
        <taxon>Polyporales</taxon>
        <taxon>Polyporaceae</taxon>
        <taxon>Trametes</taxon>
    </lineage>
</organism>
<dbReference type="EMBL" id="JANSHE010000107">
    <property type="protein sequence ID" value="KAJ3016687.1"/>
    <property type="molecule type" value="Genomic_DNA"/>
</dbReference>